<proteinExistence type="predicted"/>
<evidence type="ECO:0008006" key="4">
    <source>
        <dbReference type="Google" id="ProtNLM"/>
    </source>
</evidence>
<reference evidence="2 3" key="1">
    <citation type="submission" date="2016-11" db="EMBL/GenBank/DDBJ databases">
        <title>Draft Genome Sequences of Nine Cyanobacterial Strains from Diverse Habitats.</title>
        <authorList>
            <person name="Zhu T."/>
            <person name="Hou S."/>
            <person name="Lu X."/>
            <person name="Hess W.R."/>
        </authorList>
    </citation>
    <scope>NUCLEOTIDE SEQUENCE [LARGE SCALE GENOMIC DNA]</scope>
    <source>
        <strain evidence="2 3">IAM M-71</strain>
    </source>
</reference>
<comment type="caution">
    <text evidence="2">The sequence shown here is derived from an EMBL/GenBank/DDBJ whole genome shotgun (WGS) entry which is preliminary data.</text>
</comment>
<accession>A0A1U7IP08</accession>
<dbReference type="RefSeq" id="WP_073592862.1">
    <property type="nucleotide sequence ID" value="NZ_MRCE01000006.1"/>
</dbReference>
<feature type="region of interest" description="Disordered" evidence="1">
    <location>
        <begin position="38"/>
        <end position="62"/>
    </location>
</feature>
<dbReference type="GO" id="GO:1990351">
    <property type="term" value="C:transporter complex"/>
    <property type="evidence" value="ECO:0007669"/>
    <property type="project" value="TreeGrafter"/>
</dbReference>
<evidence type="ECO:0000313" key="3">
    <source>
        <dbReference type="Proteomes" id="UP000185860"/>
    </source>
</evidence>
<dbReference type="InterPro" id="IPR050218">
    <property type="entry name" value="LptD"/>
</dbReference>
<dbReference type="EMBL" id="MRCE01000006">
    <property type="protein sequence ID" value="OKH39000.1"/>
    <property type="molecule type" value="Genomic_DNA"/>
</dbReference>
<organism evidence="2 3">
    <name type="scientific">[Phormidium ambiguum] IAM M-71</name>
    <dbReference type="NCBI Taxonomy" id="454136"/>
    <lineage>
        <taxon>Bacteria</taxon>
        <taxon>Bacillati</taxon>
        <taxon>Cyanobacteriota</taxon>
        <taxon>Cyanophyceae</taxon>
        <taxon>Oscillatoriophycideae</taxon>
        <taxon>Aerosakkonematales</taxon>
        <taxon>Aerosakkonemataceae</taxon>
        <taxon>Floridanema</taxon>
    </lineage>
</organism>
<dbReference type="InterPro" id="IPR022244">
    <property type="entry name" value="DUF3769"/>
</dbReference>
<dbReference type="PANTHER" id="PTHR30189">
    <property type="entry name" value="LPS-ASSEMBLY PROTEIN"/>
    <property type="match status" value="1"/>
</dbReference>
<dbReference type="Pfam" id="PF12600">
    <property type="entry name" value="DUF3769"/>
    <property type="match status" value="1"/>
</dbReference>
<sequence length="768" mass="85170">MPYPDLPPNPPAIVQHLPAQNLAPADLSVSAKDLGKSSAYVAPNSESSANSPEKPDAAPLPASTASSAALLGETQSLGLPQQTEVVISDWKQEQAFPQGTSLNFQSQQIAQELELFLEDHIAPTIGPIEIEIAPPTSPQTPGNVPALVGIIEVSSDRQEFDLLRQIFTAEGNVVVRYQGGVLDADKVQGNLATRVTVAEGDVAFRRGNQLLRGERLVYNFVQDTGTLERSRGEIFAPTSGVELTLDSETALANPALVADRPLSERLLEDQPAQRVTGAAGVTFAVGGGRSNVNLSPVRSGRRGEINRIRFEAENLDFYPRGWTGTNVRLTNDPFSPPELEIRTPRAVLTRESPLRDVVNTVNPRIVFDQGFSLPLLQSRFVFDRTEQEPPIARFGYDDGDRGGLFIEAPLTYFLGPKVKLNLTPQFFLQRAVFQGLRNPAELFGLRTLLRANITERTVVVASVILKNFDFWDEPDEKIRASLRAQQIIGTTYPHRLSIEYSFRDRLFNGSLGFQDIYKSWGAVLLSPNFILGNTGINLNYQLGAQYITANTDRLDLLPPIFTNVRTELGRFQASASINRGIFLWRGKPLPATPTEGLRYTPYPVVPFLQIVPIISGTTSFYTSGDYQNSLSFSIGLQGQFGQFSRPFLDYTAFNIRYTHTFLQGLSPFFFDRVIDDRVLSFGLAQQIYGPFRIGFQSSINLDTRESISTDFYLEYSRRTYGVTIRYNPDLQLGGVIFRISDFNWNVGAEPFQGSGVRFVDTGVIRETD</sequence>
<dbReference type="Proteomes" id="UP000185860">
    <property type="component" value="Unassembled WGS sequence"/>
</dbReference>
<protein>
    <recommendedName>
        <fullName evidence="4">Organic solvent tolerance protein OstA</fullName>
    </recommendedName>
</protein>
<gene>
    <name evidence="2" type="ORF">NIES2119_07620</name>
</gene>
<evidence type="ECO:0000313" key="2">
    <source>
        <dbReference type="EMBL" id="OKH39000.1"/>
    </source>
</evidence>
<dbReference type="GO" id="GO:0009279">
    <property type="term" value="C:cell outer membrane"/>
    <property type="evidence" value="ECO:0007669"/>
    <property type="project" value="TreeGrafter"/>
</dbReference>
<evidence type="ECO:0000256" key="1">
    <source>
        <dbReference type="SAM" id="MobiDB-lite"/>
    </source>
</evidence>
<dbReference type="STRING" id="454136.NIES2119_07620"/>
<name>A0A1U7IP08_9CYAN</name>
<dbReference type="OrthoDB" id="441598at2"/>
<dbReference type="AlphaFoldDB" id="A0A1U7IP08"/>
<dbReference type="PANTHER" id="PTHR30189:SF1">
    <property type="entry name" value="LPS-ASSEMBLY PROTEIN LPTD"/>
    <property type="match status" value="1"/>
</dbReference>